<feature type="region of interest" description="Disordered" evidence="7">
    <location>
        <begin position="1213"/>
        <end position="1306"/>
    </location>
</feature>
<sequence>MGFPHARNGKLRIAAIGAGASGLASLRTLADEFKKEISSGDCEITCFERRNDTGGICRLPDRSDTKPQSDVPDTPLYNCLTTNLPLPIMLYPSCDPAPSTHLFPPAQAIVEYLHKYETRFKLRPFIRFSTVVSRALWNDNTHQWDVTTHPRNQPENSSELCFDHLLVTNGHYGKPHFVTFPGIDDWSASGARTVIHSMWYREPSQYHGLRVLVVGGGPSGNDLASDLSTVARKTIQSVRSFEDEDLGPVTKRGKIDHFTADGLVVFENGKQAHVDRVILATGYEYDFPFLPQLPIRNPGVDETSFYTSRAHIYPLARHIFPLLTSFPLGSIAFIGIPVRLAPFPLFEAQALLVARVISGRVSLDLGRELELCKTRNEKLIEVYKSPERVARNWHVLDGDAQFAHREELWHLAGESRTCPEWSSEIYQAKVVLRDEWRDLVRTGEADSWSKGVGEGGMKDWVELMHTGTSFSQPMWFSPLVFSSTCIGVVASLASEHLGLKVEHKNPTNSSHFQDEPSSSGNMQFVLALASAATLVLPVAAQCEDYSKYSTKPQGIPSAGVLGLPLMRPPPECRTFNSSSVETVIDQMKKRLKDPDVGRLFENTFPNTLDTTVKYFSKENNLAFIITGDITAQWLRDTANQLAHYHSLLGQDKELATLVKAVINNEARYIAEYPYCGAFQPPPESGLKPTVNDWALGVTVNPPVNNQTVFECKYELDSLCGFLKLSRSYYQATKDPSFANDNWDAAISQIFRVIEEQSQGTFDEDFNVISYYNWTGGNGALSPQVPNRGNGEPKGYTGMVGTHHRPSDDLSTYAFLTPANAMLSVELAHLADALDSIGRLKNVSDSAREWSSQIRDAIWNHTVSDGVFAYETNGLGSQYLMDDANVPSLLSLPYLGFLNKTDPTYVKTKDMILSRRNPYYAKGKTGPHVDTVHPWPMSLISAIYGSDDNNEIEALLYTIVNVMSPGDAVNDAKTENPENTTQPQSAFKSMATSESNTSYLSKKTFDIPSLKDDGSNYTAWKFRQTTVLRLRGLLTIANGTEKKPEPLTGADALIASKVAEHQKLIDRWDKRNDEAFAQIAMNMDDGAMAEVIETSGAHEAWKRVIERWEGKGMQSLSFLFQQLMSTKIEEEEDLTTAFNNIRSLTSKMKTLGEPISDLMLAQVLMNALPPSYAIISSVVSTSNQGSTVTSDMVIEAAYAEEKRRKAGVGLNAMFTQASKSNSRSKSQSNAKGKGKDKGPPCENCAKTGHTKKECWGKGGDAEGTGPHQKRRAAKEAKEKASNAAPKSESAKVALTNNGNDSEPTLYALPATNDRSCASSWLLDSGASRHMTPNRHWFATYQSLSTPINIQVGDGNRIPAIGVGRVLVTLKNRQGQETEAYIKSVLHVPDLSASLLSVKELVDGGTDVMFKHGGAILVSNKGQGKEVSYARALGQLYRLDARVKNAKITTHIAHVEPDDRNEKDDSEALGFAYSAGTVARADLSTWHRRLGHLNYEYVLDMVRKGAADGMDIIGSRIPPKSPCPPCVKGKQTRSPFPTSTNHASKCLELLHSDLHGPVAVEAIGGYRYFSVTIDDKSRKMFVHLLKHKNEFPARFRELVASLENQTGDRIVSLRTDGGGEYCLDEFEGWMKSKGIGHQKTEADSSSSNGVAERGIRTMGDFDRTMREDANLPAKYWGYAILHSALLWNVTPKSFLGGKTPEEVFSGRKPNVSRLRTFGCKAWARVPNNKRTKLQPKSIECTYLGYAPNRKAHLLVICSTGKIFTSRDVVFDEGGETRQRIIIEDDDDLENAEEVSEKVGESEKPENVRDEVEEQEPDVLTRVDDEPLISNEPPPTRRSTRISRPPARYGSNVGGSARIAMSSDWEYKSAFAALKMDDAPRNFKEAMSRDDSHLWMQAMIEEIDSITKHRVWMATQRPSGKNIVGCMWVYSYKLGPDGEIVRYKARLVAKGYSQQPGIDYSEISSPVAASDAFRILLALTTLGNLELLQLDIKTAFLHGNLDEEIYMEQPEGFDDGSENVWRLVKALYGLKQAARAFYLRLKEVLEGIGFTRCESDYAVFIKQDENNLAIILAHVDDMLLAGKPLTYLEEIKSKLRESFELVDLGEAKMFVGVEIERDRNEGTLKISQKQYINDILTRFGMSDCKSCETPMAESLDLPKLDSPTIDRTHYQRLVGSLMYAMISTRPDIAFATGLLAQHAANPGDEHWLAGKRVLRYLQGTKSVGIIYRGSEVKDLEGYVDADFAGDKNSSRSTTGWVFRIAGGCVAWSSRKQSTISLSSTEAEYVAASSAARELIWIRQFLGEINHRSNDATILHTDNQSSMALARNPSNHQNTKHIRIKYHFIREMIFLRELELRYVPTDEQIADMLTKPLGRLKFPVFVRGLGMK</sequence>
<dbReference type="GO" id="GO:0004190">
    <property type="term" value="F:aspartic-type endopeptidase activity"/>
    <property type="evidence" value="ECO:0007669"/>
    <property type="project" value="UniProtKB-KW"/>
</dbReference>
<evidence type="ECO:0000256" key="6">
    <source>
        <dbReference type="PROSITE-ProRule" id="PRU00047"/>
    </source>
</evidence>
<dbReference type="GO" id="GO:0004499">
    <property type="term" value="F:N,N-dimethylaniline monooxygenase activity"/>
    <property type="evidence" value="ECO:0007669"/>
    <property type="project" value="InterPro"/>
</dbReference>
<dbReference type="PRINTS" id="PR00370">
    <property type="entry name" value="FMOXYGENASE"/>
</dbReference>
<feature type="region of interest" description="Disordered" evidence="7">
    <location>
        <begin position="1783"/>
        <end position="1850"/>
    </location>
</feature>
<evidence type="ECO:0000259" key="9">
    <source>
        <dbReference type="PROSITE" id="PS50994"/>
    </source>
</evidence>
<dbReference type="Pfam" id="PF06824">
    <property type="entry name" value="Glyco_hydro_125"/>
    <property type="match status" value="1"/>
</dbReference>
<keyword evidence="1" id="KW-0285">Flavoprotein</keyword>
<dbReference type="SUPFAM" id="SSF51905">
    <property type="entry name" value="FAD/NAD(P)-binding domain"/>
    <property type="match status" value="2"/>
</dbReference>
<dbReference type="InterPro" id="IPR036188">
    <property type="entry name" value="FAD/NAD-bd_sf"/>
</dbReference>
<organism evidence="10 11">
    <name type="scientific">Rhizoctonia solani</name>
    <dbReference type="NCBI Taxonomy" id="456999"/>
    <lineage>
        <taxon>Eukaryota</taxon>
        <taxon>Fungi</taxon>
        <taxon>Dikarya</taxon>
        <taxon>Basidiomycota</taxon>
        <taxon>Agaricomycotina</taxon>
        <taxon>Agaricomycetes</taxon>
        <taxon>Cantharellales</taxon>
        <taxon>Ceratobasidiaceae</taxon>
        <taxon>Rhizoctonia</taxon>
    </lineage>
</organism>
<dbReference type="EMBL" id="CP059661">
    <property type="protein sequence ID" value="QRW19375.1"/>
    <property type="molecule type" value="Genomic_DNA"/>
</dbReference>
<reference evidence="10" key="1">
    <citation type="submission" date="2020-05" db="EMBL/GenBank/DDBJ databases">
        <title>Evolutionary and genomic comparisons of hybrid uninucleate and nonhybrid Rhizoctonia fungi.</title>
        <authorList>
            <person name="Li C."/>
            <person name="Chen X."/>
        </authorList>
    </citation>
    <scope>NUCLEOTIDE SEQUENCE</scope>
    <source>
        <strain evidence="10">AG-1 IA</strain>
    </source>
</reference>
<dbReference type="RefSeq" id="XP_043179612.1">
    <property type="nucleotide sequence ID" value="XM_043320600.1"/>
</dbReference>
<dbReference type="InterPro" id="IPR012337">
    <property type="entry name" value="RNaseH-like_sf"/>
</dbReference>
<evidence type="ECO:0000259" key="8">
    <source>
        <dbReference type="PROSITE" id="PS50158"/>
    </source>
</evidence>
<evidence type="ECO:0000256" key="2">
    <source>
        <dbReference type="ARBA" id="ARBA00022750"/>
    </source>
</evidence>
<evidence type="ECO:0000256" key="7">
    <source>
        <dbReference type="SAM" id="MobiDB-lite"/>
    </source>
</evidence>
<evidence type="ECO:0000313" key="10">
    <source>
        <dbReference type="EMBL" id="QRW19375.1"/>
    </source>
</evidence>
<dbReference type="SUPFAM" id="SSF56672">
    <property type="entry name" value="DNA/RNA polymerases"/>
    <property type="match status" value="1"/>
</dbReference>
<dbReference type="Gene3D" id="1.50.10.10">
    <property type="match status" value="1"/>
</dbReference>
<dbReference type="InterPro" id="IPR000960">
    <property type="entry name" value="Flavin_mOase"/>
</dbReference>
<keyword evidence="3" id="KW-0274">FAD</keyword>
<dbReference type="GeneID" id="67023063"/>
<keyword evidence="6" id="KW-0862">Zinc</keyword>
<dbReference type="InterPro" id="IPR057670">
    <property type="entry name" value="SH3_retrovirus"/>
</dbReference>
<keyword evidence="4" id="KW-0694">RNA-binding</keyword>
<dbReference type="InterPro" id="IPR013103">
    <property type="entry name" value="RVT_2"/>
</dbReference>
<dbReference type="Gene3D" id="3.50.50.60">
    <property type="entry name" value="FAD/NAD(P)-binding domain"/>
    <property type="match status" value="2"/>
</dbReference>
<evidence type="ECO:0000256" key="5">
    <source>
        <dbReference type="ARBA" id="ARBA00023002"/>
    </source>
</evidence>
<feature type="region of interest" description="Disordered" evidence="7">
    <location>
        <begin position="967"/>
        <end position="991"/>
    </location>
</feature>
<dbReference type="InterPro" id="IPR008928">
    <property type="entry name" value="6-hairpin_glycosidase_sf"/>
</dbReference>
<dbReference type="InterPro" id="IPR012341">
    <property type="entry name" value="6hp_glycosidase-like_sf"/>
</dbReference>
<dbReference type="GO" id="GO:0005975">
    <property type="term" value="P:carbohydrate metabolic process"/>
    <property type="evidence" value="ECO:0007669"/>
    <property type="project" value="InterPro"/>
</dbReference>
<dbReference type="Pfam" id="PF14223">
    <property type="entry name" value="Retrotran_gag_2"/>
    <property type="match status" value="1"/>
</dbReference>
<dbReference type="KEGG" id="rsx:RhiXN_00781"/>
<dbReference type="InterPro" id="IPR008313">
    <property type="entry name" value="GH125"/>
</dbReference>
<feature type="compositionally biased region" description="Low complexity" evidence="7">
    <location>
        <begin position="1280"/>
        <end position="1290"/>
    </location>
</feature>
<dbReference type="GO" id="GO:0005634">
    <property type="term" value="C:nucleus"/>
    <property type="evidence" value="ECO:0007669"/>
    <property type="project" value="UniProtKB-ARBA"/>
</dbReference>
<keyword evidence="2" id="KW-0378">Hydrolase</keyword>
<dbReference type="PROSITE" id="PS50158">
    <property type="entry name" value="ZF_CCHC"/>
    <property type="match status" value="1"/>
</dbReference>
<evidence type="ECO:0000256" key="3">
    <source>
        <dbReference type="ARBA" id="ARBA00022827"/>
    </source>
</evidence>
<feature type="compositionally biased region" description="Low complexity" evidence="7">
    <location>
        <begin position="1215"/>
        <end position="1229"/>
    </location>
</feature>
<dbReference type="PROSITE" id="PS50994">
    <property type="entry name" value="INTEGRASE"/>
    <property type="match status" value="1"/>
</dbReference>
<keyword evidence="2" id="KW-0645">Protease</keyword>
<dbReference type="GO" id="GO:0015074">
    <property type="term" value="P:DNA integration"/>
    <property type="evidence" value="ECO:0007669"/>
    <property type="project" value="InterPro"/>
</dbReference>
<evidence type="ECO:0000313" key="11">
    <source>
        <dbReference type="Proteomes" id="UP000650533"/>
    </source>
</evidence>
<dbReference type="Proteomes" id="UP000650533">
    <property type="component" value="Chromosome 4"/>
</dbReference>
<dbReference type="InterPro" id="IPR054722">
    <property type="entry name" value="PolX-like_BBD"/>
</dbReference>
<dbReference type="Pfam" id="PF13976">
    <property type="entry name" value="gag_pre-integrs"/>
    <property type="match status" value="1"/>
</dbReference>
<dbReference type="Pfam" id="PF25597">
    <property type="entry name" value="SH3_retrovirus"/>
    <property type="match status" value="1"/>
</dbReference>
<keyword evidence="6" id="KW-0479">Metal-binding</keyword>
<feature type="compositionally biased region" description="Basic and acidic residues" evidence="7">
    <location>
        <begin position="1792"/>
        <end position="1807"/>
    </location>
</feature>
<feature type="compositionally biased region" description="Polar residues" evidence="7">
    <location>
        <begin position="976"/>
        <end position="991"/>
    </location>
</feature>
<feature type="domain" description="Integrase catalytic" evidence="9">
    <location>
        <begin position="1531"/>
        <end position="1706"/>
    </location>
</feature>
<dbReference type="Pfam" id="PF00743">
    <property type="entry name" value="FMO-like"/>
    <property type="match status" value="2"/>
</dbReference>
<dbReference type="Pfam" id="PF22936">
    <property type="entry name" value="Pol_BBD"/>
    <property type="match status" value="1"/>
</dbReference>
<dbReference type="InterPro" id="IPR001584">
    <property type="entry name" value="Integrase_cat-core"/>
</dbReference>
<dbReference type="SMART" id="SM01149">
    <property type="entry name" value="DUF1237"/>
    <property type="match status" value="1"/>
</dbReference>
<dbReference type="SUPFAM" id="SSF48208">
    <property type="entry name" value="Six-hairpin glycosidases"/>
    <property type="match status" value="1"/>
</dbReference>
<keyword evidence="6" id="KW-0863">Zinc-finger</keyword>
<dbReference type="PANTHER" id="PTHR31047">
    <property type="entry name" value="MEIOTICALLY UP-REGULATED GENE 157 PROTEIN"/>
    <property type="match status" value="1"/>
</dbReference>
<dbReference type="GO" id="GO:0008270">
    <property type="term" value="F:zinc ion binding"/>
    <property type="evidence" value="ECO:0007669"/>
    <property type="project" value="UniProtKB-KW"/>
</dbReference>
<keyword evidence="2" id="KW-0064">Aspartyl protease</keyword>
<gene>
    <name evidence="10" type="ORF">RhiXN_00781</name>
</gene>
<dbReference type="SUPFAM" id="SSF53098">
    <property type="entry name" value="Ribonuclease H-like"/>
    <property type="match status" value="1"/>
</dbReference>
<feature type="domain" description="CCHC-type" evidence="8">
    <location>
        <begin position="1240"/>
        <end position="1253"/>
    </location>
</feature>
<evidence type="ECO:0000256" key="4">
    <source>
        <dbReference type="ARBA" id="ARBA00022884"/>
    </source>
</evidence>
<dbReference type="InterPro" id="IPR043502">
    <property type="entry name" value="DNA/RNA_pol_sf"/>
</dbReference>
<dbReference type="InterPro" id="IPR020946">
    <property type="entry name" value="Flavin_mOase-like"/>
</dbReference>
<dbReference type="GO" id="GO:0050660">
    <property type="term" value="F:flavin adenine dinucleotide binding"/>
    <property type="evidence" value="ECO:0007669"/>
    <property type="project" value="InterPro"/>
</dbReference>
<dbReference type="PANTHER" id="PTHR31047:SF1">
    <property type="entry name" value="DUF1237 DOMAIN-CONTAINING PROTEIN"/>
    <property type="match status" value="1"/>
</dbReference>
<accession>A0A8H8NTR4</accession>
<protein>
    <submittedName>
        <fullName evidence="10">Copia-like polyprotein/retrotransposon</fullName>
    </submittedName>
</protein>
<name>A0A8H8NTR4_9AGAM</name>
<dbReference type="InterPro" id="IPR036397">
    <property type="entry name" value="RNaseH_sf"/>
</dbReference>
<dbReference type="InterPro" id="IPR025724">
    <property type="entry name" value="GAG-pre-integrase_dom"/>
</dbReference>
<dbReference type="Gene3D" id="3.30.420.10">
    <property type="entry name" value="Ribonuclease H-like superfamily/Ribonuclease H"/>
    <property type="match status" value="1"/>
</dbReference>
<proteinExistence type="predicted"/>
<dbReference type="GO" id="GO:0003723">
    <property type="term" value="F:RNA binding"/>
    <property type="evidence" value="ECO:0007669"/>
    <property type="project" value="UniProtKB-KW"/>
</dbReference>
<dbReference type="GO" id="GO:0050661">
    <property type="term" value="F:NADP binding"/>
    <property type="evidence" value="ECO:0007669"/>
    <property type="project" value="InterPro"/>
</dbReference>
<dbReference type="CDD" id="cd09272">
    <property type="entry name" value="RNase_HI_RT_Ty1"/>
    <property type="match status" value="1"/>
</dbReference>
<keyword evidence="5" id="KW-0560">Oxidoreductase</keyword>
<dbReference type="InterPro" id="IPR001878">
    <property type="entry name" value="Znf_CCHC"/>
</dbReference>
<dbReference type="Pfam" id="PF07727">
    <property type="entry name" value="RVT_2"/>
    <property type="match status" value="1"/>
</dbReference>
<evidence type="ECO:0000256" key="1">
    <source>
        <dbReference type="ARBA" id="ARBA00022630"/>
    </source>
</evidence>